<dbReference type="SUPFAM" id="SSF46977">
    <property type="entry name" value="Succinate dehydrogenase/fumarate reductase flavoprotein C-terminal domain"/>
    <property type="match status" value="1"/>
</dbReference>
<comment type="cofactor">
    <cofactor evidence="1 6">
        <name>FAD</name>
        <dbReference type="ChEBI" id="CHEBI:57692"/>
    </cofactor>
</comment>
<keyword evidence="4" id="KW-0560">Oxidoreductase</keyword>
<feature type="domain" description="Fumarate reductase/succinate dehydrogenase flavoprotein-like C-terminal" evidence="9">
    <location>
        <begin position="486"/>
        <end position="608"/>
    </location>
</feature>
<feature type="binding site" evidence="6">
    <location>
        <position position="249"/>
    </location>
    <ligand>
        <name>substrate</name>
    </ligand>
</feature>
<name>A0A7K1L608_9ACTN</name>
<dbReference type="SUPFAM" id="SSF51905">
    <property type="entry name" value="FAD/NAD(P)-binding domain"/>
    <property type="match status" value="1"/>
</dbReference>
<feature type="binding site" evidence="6">
    <location>
        <begin position="15"/>
        <end position="20"/>
    </location>
    <ligand>
        <name>FAD</name>
        <dbReference type="ChEBI" id="CHEBI:57692"/>
    </ligand>
</feature>
<evidence type="ECO:0000259" key="9">
    <source>
        <dbReference type="Pfam" id="PF02910"/>
    </source>
</evidence>
<dbReference type="InterPro" id="IPR003953">
    <property type="entry name" value="FAD-dep_OxRdtase_2_FAD-bd"/>
</dbReference>
<dbReference type="InterPro" id="IPR036188">
    <property type="entry name" value="FAD/NAD-bd_sf"/>
</dbReference>
<keyword evidence="3 6" id="KW-0274">FAD</keyword>
<evidence type="ECO:0000256" key="7">
    <source>
        <dbReference type="SAM" id="MobiDB-lite"/>
    </source>
</evidence>
<gene>
    <name evidence="10" type="ORF">GNZ18_25185</name>
</gene>
<evidence type="ECO:0000313" key="10">
    <source>
        <dbReference type="EMBL" id="MUN39864.1"/>
    </source>
</evidence>
<evidence type="ECO:0000256" key="6">
    <source>
        <dbReference type="PIRSR" id="PIRSR630664-51"/>
    </source>
</evidence>
<feature type="binding site" evidence="6">
    <location>
        <position position="390"/>
    </location>
    <ligand>
        <name>substrate</name>
    </ligand>
</feature>
<organism evidence="10 11">
    <name type="scientific">Actinomadura litoris</name>
    <dbReference type="NCBI Taxonomy" id="2678616"/>
    <lineage>
        <taxon>Bacteria</taxon>
        <taxon>Bacillati</taxon>
        <taxon>Actinomycetota</taxon>
        <taxon>Actinomycetes</taxon>
        <taxon>Streptosporangiales</taxon>
        <taxon>Thermomonosporaceae</taxon>
        <taxon>Actinomadura</taxon>
    </lineage>
</organism>
<evidence type="ECO:0000256" key="1">
    <source>
        <dbReference type="ARBA" id="ARBA00001974"/>
    </source>
</evidence>
<dbReference type="NCBIfam" id="NF005866">
    <property type="entry name" value="PRK07803.1"/>
    <property type="match status" value="1"/>
</dbReference>
<feature type="binding site" evidence="6">
    <location>
        <position position="415"/>
    </location>
    <ligand>
        <name>FAD</name>
        <dbReference type="ChEBI" id="CHEBI:57692"/>
    </ligand>
</feature>
<dbReference type="PRINTS" id="PR00368">
    <property type="entry name" value="FADPNR"/>
</dbReference>
<dbReference type="Gene3D" id="3.90.700.10">
    <property type="entry name" value="Succinate dehydrogenase/fumarate reductase flavoprotein, catalytic domain"/>
    <property type="match status" value="1"/>
</dbReference>
<feature type="binding site" evidence="6">
    <location>
        <begin position="430"/>
        <end position="431"/>
    </location>
    <ligand>
        <name>FAD</name>
        <dbReference type="ChEBI" id="CHEBI:57692"/>
    </ligand>
</feature>
<keyword evidence="2 6" id="KW-0285">Flavoprotein</keyword>
<reference evidence="10 11" key="1">
    <citation type="submission" date="2019-11" db="EMBL/GenBank/DDBJ databases">
        <authorList>
            <person name="Cao P."/>
        </authorList>
    </citation>
    <scope>NUCLEOTIDE SEQUENCE [LARGE SCALE GENOMIC DNA]</scope>
    <source>
        <strain evidence="10 11">NEAU-AAG5</strain>
    </source>
</reference>
<feature type="compositionally biased region" description="Low complexity" evidence="7">
    <location>
        <begin position="638"/>
        <end position="648"/>
    </location>
</feature>
<feature type="binding site" evidence="6">
    <location>
        <position position="228"/>
    </location>
    <ligand>
        <name>FAD</name>
        <dbReference type="ChEBI" id="CHEBI:57692"/>
    </ligand>
</feature>
<feature type="active site" description="Proton acceptor" evidence="5">
    <location>
        <position position="322"/>
    </location>
</feature>
<dbReference type="SUPFAM" id="SSF56425">
    <property type="entry name" value="Succinate dehydrogenase/fumarate reductase flavoprotein, catalytic domain"/>
    <property type="match status" value="1"/>
</dbReference>
<dbReference type="InterPro" id="IPR027477">
    <property type="entry name" value="Succ_DH/fumarate_Rdtase_cat_sf"/>
</dbReference>
<sequence>MTEIERHAYDVVVIGAGGAGLRAAIEARLQGKKTAVISKSLFGKAHTVMAEGGAAAAMGNVNPNDNWQVHFRDTMRGGKFLNNWRMAELHAKEAPDRVWELEHWGALFDRTKDGKISQRNFGGHEYPRLAHVGDRTGLELIRTAQQKIVALQQEDHREHGDYDARLKVWAETTVTRLLKDGDRICGAFAYVRETGRFVVFEAPAVVLATGGIGKAFKVTSNSWEYTGDGHSLAMLAGATLLNMEFVQFHPTGMVWPPSVKGLLVTESVRGDRGVLKNSDGKRFMFEYIPEVFKSQYATSEEEGDRWYDDPDNNKRPPELLPRDEVARAINSEVKAGRGSPHGGVFLTVVDRMPGGAAEIVKRLPSMHHQFKELADVDITKEAMEVGPTCHYVMGGVEVDPDTAAALVPGLFAAGEVAGGMHGSNRLGGNSLTDLLVFGRRAGLGASEYVDALAERPPVSAEVVEAAEREAMAPFERKGGENPYTVHAELQQMMNDLVGIIRKEEELAQAIEGLEKFRERVANVSVEPVAVNDGRGYHPGWHLALDLRNMLLVSEAIAKAALERQESRGGHTRDDYPVMSPEWRKVNLVCRLTGDGSAPRVELRRQPMEPMRDDLIGLFETDELKKYLTDGELPGAGGPVAEEAAGGAETAEEAAGDAGARPDAGEAGDGGQAAAPKGGATAAGAVEAGGEDNEEGDR</sequence>
<dbReference type="GO" id="GO:0033765">
    <property type="term" value="F:steroid dehydrogenase activity, acting on the CH-CH group of donors"/>
    <property type="evidence" value="ECO:0007669"/>
    <property type="project" value="UniProtKB-ARBA"/>
</dbReference>
<feature type="binding site" evidence="6">
    <location>
        <position position="425"/>
    </location>
    <ligand>
        <name>substrate</name>
    </ligand>
</feature>
<evidence type="ECO:0000259" key="8">
    <source>
        <dbReference type="Pfam" id="PF00890"/>
    </source>
</evidence>
<dbReference type="PANTHER" id="PTHR11632:SF51">
    <property type="entry name" value="SUCCINATE DEHYDROGENASE [UBIQUINONE] FLAVOPROTEIN SUBUNIT, MITOCHONDRIAL"/>
    <property type="match status" value="1"/>
</dbReference>
<evidence type="ECO:0000256" key="2">
    <source>
        <dbReference type="ARBA" id="ARBA00022630"/>
    </source>
</evidence>
<evidence type="ECO:0000256" key="3">
    <source>
        <dbReference type="ARBA" id="ARBA00022827"/>
    </source>
</evidence>
<feature type="region of interest" description="Disordered" evidence="7">
    <location>
        <begin position="628"/>
        <end position="697"/>
    </location>
</feature>
<feature type="compositionally biased region" description="Low complexity" evidence="7">
    <location>
        <begin position="671"/>
        <end position="687"/>
    </location>
</feature>
<proteinExistence type="predicted"/>
<protein>
    <submittedName>
        <fullName evidence="10">Fumarate reductase/succinate dehydrogenase flavoprotein subunit</fullName>
    </submittedName>
</protein>
<evidence type="ECO:0000313" key="11">
    <source>
        <dbReference type="Proteomes" id="UP000432015"/>
    </source>
</evidence>
<dbReference type="PIRSF" id="PIRSF000171">
    <property type="entry name" value="SDHA_APRA_LASPO"/>
    <property type="match status" value="1"/>
</dbReference>
<accession>A0A7K1L608</accession>
<evidence type="ECO:0000256" key="5">
    <source>
        <dbReference type="PIRSR" id="PIRSR000171-1"/>
    </source>
</evidence>
<dbReference type="FunFam" id="3.90.700.10:FF:000005">
    <property type="entry name" value="Succinate dehydrogenase flavoprotein subunit"/>
    <property type="match status" value="1"/>
</dbReference>
<dbReference type="FunFam" id="3.50.50.60:FF:000026">
    <property type="entry name" value="Succinate dehydrogenase flavoprotein subunit"/>
    <property type="match status" value="1"/>
</dbReference>
<dbReference type="Pfam" id="PF00890">
    <property type="entry name" value="FAD_binding_2"/>
    <property type="match status" value="1"/>
</dbReference>
<feature type="compositionally biased region" description="Acidic residues" evidence="7">
    <location>
        <begin position="688"/>
        <end position="697"/>
    </location>
</feature>
<dbReference type="Gene3D" id="3.50.50.60">
    <property type="entry name" value="FAD/NAD(P)-binding domain"/>
    <property type="match status" value="1"/>
</dbReference>
<feature type="domain" description="FAD-dependent oxidoreductase 2 FAD-binding" evidence="8">
    <location>
        <begin position="10"/>
        <end position="431"/>
    </location>
</feature>
<dbReference type="RefSeq" id="WP_156219008.1">
    <property type="nucleotide sequence ID" value="NZ_WOFH01000009.1"/>
</dbReference>
<comment type="caution">
    <text evidence="10">The sequence shown here is derived from an EMBL/GenBank/DDBJ whole genome shotgun (WGS) entry which is preliminary data.</text>
</comment>
<dbReference type="AlphaFoldDB" id="A0A7K1L608"/>
<feature type="binding site" evidence="6">
    <location>
        <begin position="38"/>
        <end position="53"/>
    </location>
    <ligand>
        <name>FAD</name>
        <dbReference type="ChEBI" id="CHEBI:57692"/>
    </ligand>
</feature>
<keyword evidence="11" id="KW-1185">Reference proteome</keyword>
<dbReference type="InterPro" id="IPR037099">
    <property type="entry name" value="Fum_R/Succ_DH_flav-like_C_sf"/>
</dbReference>
<dbReference type="EMBL" id="WOFH01000009">
    <property type="protein sequence ID" value="MUN39864.1"/>
    <property type="molecule type" value="Genomic_DNA"/>
</dbReference>
<dbReference type="Gene3D" id="1.20.58.100">
    <property type="entry name" value="Fumarate reductase/succinate dehydrogenase flavoprotein-like, C-terminal domain"/>
    <property type="match status" value="1"/>
</dbReference>
<dbReference type="PANTHER" id="PTHR11632">
    <property type="entry name" value="SUCCINATE DEHYDROGENASE 2 FLAVOPROTEIN SUBUNIT"/>
    <property type="match status" value="1"/>
</dbReference>
<dbReference type="InterPro" id="IPR015939">
    <property type="entry name" value="Fum_Rdtase/Succ_DH_flav-like_C"/>
</dbReference>
<dbReference type="Pfam" id="PF02910">
    <property type="entry name" value="Succ_DH_flav_C"/>
    <property type="match status" value="1"/>
</dbReference>
<dbReference type="Proteomes" id="UP000432015">
    <property type="component" value="Unassembled WGS sequence"/>
</dbReference>
<feature type="binding site" evidence="6">
    <location>
        <position position="265"/>
    </location>
    <ligand>
        <name>substrate</name>
    </ligand>
</feature>
<dbReference type="InterPro" id="IPR030664">
    <property type="entry name" value="SdhA/FrdA/AprA"/>
</dbReference>
<evidence type="ECO:0000256" key="4">
    <source>
        <dbReference type="ARBA" id="ARBA00023002"/>
    </source>
</evidence>